<keyword evidence="2" id="KW-0812">Transmembrane</keyword>
<reference evidence="3" key="1">
    <citation type="journal article" date="2020" name="Stud. Mycol.">
        <title>101 Dothideomycetes genomes: a test case for predicting lifestyles and emergence of pathogens.</title>
        <authorList>
            <person name="Haridas S."/>
            <person name="Albert R."/>
            <person name="Binder M."/>
            <person name="Bloem J."/>
            <person name="Labutti K."/>
            <person name="Salamov A."/>
            <person name="Andreopoulos B."/>
            <person name="Baker S."/>
            <person name="Barry K."/>
            <person name="Bills G."/>
            <person name="Bluhm B."/>
            <person name="Cannon C."/>
            <person name="Castanera R."/>
            <person name="Culley D."/>
            <person name="Daum C."/>
            <person name="Ezra D."/>
            <person name="Gonzalez J."/>
            <person name="Henrissat B."/>
            <person name="Kuo A."/>
            <person name="Liang C."/>
            <person name="Lipzen A."/>
            <person name="Lutzoni F."/>
            <person name="Magnuson J."/>
            <person name="Mondo S."/>
            <person name="Nolan M."/>
            <person name="Ohm R."/>
            <person name="Pangilinan J."/>
            <person name="Park H.-J."/>
            <person name="Ramirez L."/>
            <person name="Alfaro M."/>
            <person name="Sun H."/>
            <person name="Tritt A."/>
            <person name="Yoshinaga Y."/>
            <person name="Zwiers L.-H."/>
            <person name="Turgeon B."/>
            <person name="Goodwin S."/>
            <person name="Spatafora J."/>
            <person name="Crous P."/>
            <person name="Grigoriev I."/>
        </authorList>
    </citation>
    <scope>NUCLEOTIDE SEQUENCE</scope>
    <source>
        <strain evidence="3">CBS 115976</strain>
    </source>
</reference>
<evidence type="ECO:0000256" key="1">
    <source>
        <dbReference type="SAM" id="MobiDB-lite"/>
    </source>
</evidence>
<keyword evidence="4" id="KW-1185">Reference proteome</keyword>
<name>A0A6A6UEX5_9PEZI</name>
<organism evidence="3 4">
    <name type="scientific">Microthyrium microscopicum</name>
    <dbReference type="NCBI Taxonomy" id="703497"/>
    <lineage>
        <taxon>Eukaryota</taxon>
        <taxon>Fungi</taxon>
        <taxon>Dikarya</taxon>
        <taxon>Ascomycota</taxon>
        <taxon>Pezizomycotina</taxon>
        <taxon>Dothideomycetes</taxon>
        <taxon>Dothideomycetes incertae sedis</taxon>
        <taxon>Microthyriales</taxon>
        <taxon>Microthyriaceae</taxon>
        <taxon>Microthyrium</taxon>
    </lineage>
</organism>
<feature type="transmembrane region" description="Helical" evidence="2">
    <location>
        <begin position="24"/>
        <end position="45"/>
    </location>
</feature>
<feature type="compositionally biased region" description="Low complexity" evidence="1">
    <location>
        <begin position="65"/>
        <end position="78"/>
    </location>
</feature>
<accession>A0A6A6UEX5</accession>
<proteinExistence type="predicted"/>
<dbReference type="OrthoDB" id="3943049at2759"/>
<evidence type="ECO:0000313" key="3">
    <source>
        <dbReference type="EMBL" id="KAF2669993.1"/>
    </source>
</evidence>
<sequence length="87" mass="9290">MAFEFLKPVLTPNALATVQANPVLLAYLLGWLFAIIFVGLLAWYISFVTGQAYKKPAKKPDPKKAGAAPAKGSGPSGAQKLKSFLKI</sequence>
<keyword evidence="2" id="KW-0472">Membrane</keyword>
<feature type="region of interest" description="Disordered" evidence="1">
    <location>
        <begin position="53"/>
        <end position="87"/>
    </location>
</feature>
<dbReference type="Proteomes" id="UP000799302">
    <property type="component" value="Unassembled WGS sequence"/>
</dbReference>
<gene>
    <name evidence="3" type="ORF">BT63DRAFT_423965</name>
</gene>
<dbReference type="EMBL" id="MU004234">
    <property type="protein sequence ID" value="KAF2669993.1"/>
    <property type="molecule type" value="Genomic_DNA"/>
</dbReference>
<evidence type="ECO:0000256" key="2">
    <source>
        <dbReference type="SAM" id="Phobius"/>
    </source>
</evidence>
<evidence type="ECO:0000313" key="4">
    <source>
        <dbReference type="Proteomes" id="UP000799302"/>
    </source>
</evidence>
<protein>
    <submittedName>
        <fullName evidence="3">Uncharacterized protein</fullName>
    </submittedName>
</protein>
<keyword evidence="2" id="KW-1133">Transmembrane helix</keyword>
<dbReference type="AlphaFoldDB" id="A0A6A6UEX5"/>